<dbReference type="OrthoDB" id="8451754at2"/>
<evidence type="ECO:0000313" key="2">
    <source>
        <dbReference type="EMBL" id="SKC10636.1"/>
    </source>
</evidence>
<dbReference type="EMBL" id="FUYX01000014">
    <property type="protein sequence ID" value="SKC10636.1"/>
    <property type="molecule type" value="Genomic_DNA"/>
</dbReference>
<reference evidence="2 4" key="2">
    <citation type="submission" date="2017-02" db="EMBL/GenBank/DDBJ databases">
        <authorList>
            <person name="Peterson S.W."/>
        </authorList>
    </citation>
    <scope>NUCLEOTIDE SEQUENCE [LARGE SCALE GENOMIC DNA]</scope>
    <source>
        <strain evidence="2 4">DSM 9653</strain>
    </source>
</reference>
<dbReference type="RefSeq" id="WP_055726448.1">
    <property type="nucleotide sequence ID" value="NZ_FUYX01000014.1"/>
</dbReference>
<dbReference type="Proteomes" id="UP000190130">
    <property type="component" value="Unassembled WGS sequence"/>
</dbReference>
<keyword evidence="3" id="KW-1185">Reference proteome</keyword>
<sequence length="155" mass="17218">MIDDDAPAPDLIASFERAAEAARQAEQRYRTEAAQRIAALAEERSTAFRRLNLVRGAVRAISDAEEPETAVARARFVVAQSLGWDEIGPPQERVLDRLLPFLEALRSGLADAGGQGLDAAEAALRDFEAWYRAETGSDFYALFERYMPETPRVDF</sequence>
<gene>
    <name evidence="1" type="ORF">ARD30_01620</name>
    <name evidence="2" type="ORF">SAMN05660750_04296</name>
</gene>
<evidence type="ECO:0000313" key="1">
    <source>
        <dbReference type="EMBL" id="KQK32503.1"/>
    </source>
</evidence>
<dbReference type="Proteomes" id="UP000051562">
    <property type="component" value="Unassembled WGS sequence"/>
</dbReference>
<name>A0A0Q3IC59_9HYPH</name>
<evidence type="ECO:0000313" key="3">
    <source>
        <dbReference type="Proteomes" id="UP000051562"/>
    </source>
</evidence>
<organism evidence="1 3">
    <name type="scientific">Bosea thiooxidans</name>
    <dbReference type="NCBI Taxonomy" id="53254"/>
    <lineage>
        <taxon>Bacteria</taxon>
        <taxon>Pseudomonadati</taxon>
        <taxon>Pseudomonadota</taxon>
        <taxon>Alphaproteobacteria</taxon>
        <taxon>Hyphomicrobiales</taxon>
        <taxon>Boseaceae</taxon>
        <taxon>Bosea</taxon>
    </lineage>
</organism>
<protein>
    <submittedName>
        <fullName evidence="1">Uncharacterized protein</fullName>
    </submittedName>
</protein>
<accession>A0A0Q3IC59</accession>
<proteinExistence type="predicted"/>
<dbReference type="EMBL" id="LMAR01000001">
    <property type="protein sequence ID" value="KQK32503.1"/>
    <property type="molecule type" value="Genomic_DNA"/>
</dbReference>
<dbReference type="AlphaFoldDB" id="A0A0Q3IC59"/>
<evidence type="ECO:0000313" key="4">
    <source>
        <dbReference type="Proteomes" id="UP000190130"/>
    </source>
</evidence>
<reference evidence="1 3" key="1">
    <citation type="submission" date="2015-10" db="EMBL/GenBank/DDBJ databases">
        <title>Draft genome of Bosea thiooxidans.</title>
        <authorList>
            <person name="Wang X."/>
        </authorList>
    </citation>
    <scope>NUCLEOTIDE SEQUENCE [LARGE SCALE GENOMIC DNA]</scope>
    <source>
        <strain evidence="1 3">CGMCC 9174</strain>
    </source>
</reference>